<keyword evidence="6" id="KW-0234">DNA repair</keyword>
<dbReference type="GO" id="GO:0043590">
    <property type="term" value="C:bacterial nucleoid"/>
    <property type="evidence" value="ECO:0007669"/>
    <property type="project" value="TreeGrafter"/>
</dbReference>
<keyword evidence="5" id="KW-0067">ATP-binding</keyword>
<evidence type="ECO:0000313" key="9">
    <source>
        <dbReference type="EMBL" id="GAH95664.1"/>
    </source>
</evidence>
<name>X1KZQ0_9ZZZZ</name>
<sequence length="156" mass="17545">MLKELQVKNFAIIDDARIKFQKGLNILTGETGAGKTLIIEAINLLIGERAGSDLIRDGQDKLLVQGYFDFKNNSMAISYLLSKNLIEEEDESDDIVITREVTRIGKNRAFINGIFTQVSNLKKLGEFFIDIPFTIISNFIIFPSIDLVIVNSFNAR</sequence>
<evidence type="ECO:0000256" key="6">
    <source>
        <dbReference type="ARBA" id="ARBA00023204"/>
    </source>
</evidence>
<evidence type="ECO:0000256" key="7">
    <source>
        <dbReference type="ARBA" id="ARBA00033408"/>
    </source>
</evidence>
<dbReference type="EMBL" id="BARV01002746">
    <property type="protein sequence ID" value="GAH95664.1"/>
    <property type="molecule type" value="Genomic_DNA"/>
</dbReference>
<accession>X1KZQ0</accession>
<dbReference type="InterPro" id="IPR038729">
    <property type="entry name" value="Rad50/SbcC_AAA"/>
</dbReference>
<dbReference type="InterPro" id="IPR027417">
    <property type="entry name" value="P-loop_NTPase"/>
</dbReference>
<comment type="similarity">
    <text evidence="1">Belongs to the RecN family.</text>
</comment>
<dbReference type="GO" id="GO:0009432">
    <property type="term" value="P:SOS response"/>
    <property type="evidence" value="ECO:0007669"/>
    <property type="project" value="TreeGrafter"/>
</dbReference>
<dbReference type="Pfam" id="PF13476">
    <property type="entry name" value="AAA_23"/>
    <property type="match status" value="1"/>
</dbReference>
<dbReference type="GO" id="GO:0016887">
    <property type="term" value="F:ATP hydrolysis activity"/>
    <property type="evidence" value="ECO:0007669"/>
    <property type="project" value="InterPro"/>
</dbReference>
<comment type="caution">
    <text evidence="9">The sequence shown here is derived from an EMBL/GenBank/DDBJ whole genome shotgun (WGS) entry which is preliminary data.</text>
</comment>
<feature type="domain" description="Rad50/SbcC-type AAA" evidence="8">
    <location>
        <begin position="4"/>
        <end position="146"/>
    </location>
</feature>
<evidence type="ECO:0000256" key="4">
    <source>
        <dbReference type="ARBA" id="ARBA00022763"/>
    </source>
</evidence>
<dbReference type="Gene3D" id="3.40.50.300">
    <property type="entry name" value="P-loop containing nucleotide triphosphate hydrolases"/>
    <property type="match status" value="1"/>
</dbReference>
<keyword evidence="4" id="KW-0227">DNA damage</keyword>
<protein>
    <recommendedName>
        <fullName evidence="2">DNA repair protein RecN</fullName>
    </recommendedName>
    <alternativeName>
        <fullName evidence="7">Recombination protein N</fullName>
    </alternativeName>
</protein>
<dbReference type="GO" id="GO:0006310">
    <property type="term" value="P:DNA recombination"/>
    <property type="evidence" value="ECO:0007669"/>
    <property type="project" value="InterPro"/>
</dbReference>
<reference evidence="9" key="1">
    <citation type="journal article" date="2014" name="Front. Microbiol.">
        <title>High frequency of phylogenetically diverse reductive dehalogenase-homologous genes in deep subseafloor sedimentary metagenomes.</title>
        <authorList>
            <person name="Kawai M."/>
            <person name="Futagami T."/>
            <person name="Toyoda A."/>
            <person name="Takaki Y."/>
            <person name="Nishi S."/>
            <person name="Hori S."/>
            <person name="Arai W."/>
            <person name="Tsubouchi T."/>
            <person name="Morono Y."/>
            <person name="Uchiyama I."/>
            <person name="Ito T."/>
            <person name="Fujiyama A."/>
            <person name="Inagaki F."/>
            <person name="Takami H."/>
        </authorList>
    </citation>
    <scope>NUCLEOTIDE SEQUENCE</scope>
    <source>
        <strain evidence="9">Expedition CK06-06</strain>
    </source>
</reference>
<dbReference type="InterPro" id="IPR004604">
    <property type="entry name" value="DNA_recomb/repair_RecN"/>
</dbReference>
<dbReference type="PANTHER" id="PTHR11059">
    <property type="entry name" value="DNA REPAIR PROTEIN RECN"/>
    <property type="match status" value="1"/>
</dbReference>
<evidence type="ECO:0000256" key="1">
    <source>
        <dbReference type="ARBA" id="ARBA00009441"/>
    </source>
</evidence>
<evidence type="ECO:0000256" key="2">
    <source>
        <dbReference type="ARBA" id="ARBA00021315"/>
    </source>
</evidence>
<evidence type="ECO:0000256" key="3">
    <source>
        <dbReference type="ARBA" id="ARBA00022741"/>
    </source>
</evidence>
<dbReference type="SUPFAM" id="SSF52540">
    <property type="entry name" value="P-loop containing nucleoside triphosphate hydrolases"/>
    <property type="match status" value="1"/>
</dbReference>
<organism evidence="9">
    <name type="scientific">marine sediment metagenome</name>
    <dbReference type="NCBI Taxonomy" id="412755"/>
    <lineage>
        <taxon>unclassified sequences</taxon>
        <taxon>metagenomes</taxon>
        <taxon>ecological metagenomes</taxon>
    </lineage>
</organism>
<evidence type="ECO:0000259" key="8">
    <source>
        <dbReference type="Pfam" id="PF13476"/>
    </source>
</evidence>
<evidence type="ECO:0000256" key="5">
    <source>
        <dbReference type="ARBA" id="ARBA00022840"/>
    </source>
</evidence>
<dbReference type="GO" id="GO:0005524">
    <property type="term" value="F:ATP binding"/>
    <property type="evidence" value="ECO:0007669"/>
    <property type="project" value="UniProtKB-KW"/>
</dbReference>
<dbReference type="PANTHER" id="PTHR11059:SF0">
    <property type="entry name" value="DNA REPAIR PROTEIN RECN"/>
    <property type="match status" value="1"/>
</dbReference>
<dbReference type="GO" id="GO:0006302">
    <property type="term" value="P:double-strand break repair"/>
    <property type="evidence" value="ECO:0007669"/>
    <property type="project" value="InterPro"/>
</dbReference>
<proteinExistence type="inferred from homology"/>
<dbReference type="AlphaFoldDB" id="X1KZQ0"/>
<gene>
    <name evidence="9" type="ORF">S06H3_06923</name>
</gene>
<keyword evidence="3" id="KW-0547">Nucleotide-binding</keyword>